<organism evidence="2 3">
    <name type="scientific">Drosophila kikkawai</name>
    <name type="common">Fruit fly</name>
    <dbReference type="NCBI Taxonomy" id="30033"/>
    <lineage>
        <taxon>Eukaryota</taxon>
        <taxon>Metazoa</taxon>
        <taxon>Ecdysozoa</taxon>
        <taxon>Arthropoda</taxon>
        <taxon>Hexapoda</taxon>
        <taxon>Insecta</taxon>
        <taxon>Pterygota</taxon>
        <taxon>Neoptera</taxon>
        <taxon>Endopterygota</taxon>
        <taxon>Diptera</taxon>
        <taxon>Brachycera</taxon>
        <taxon>Muscomorpha</taxon>
        <taxon>Ephydroidea</taxon>
        <taxon>Drosophilidae</taxon>
        <taxon>Drosophila</taxon>
        <taxon>Sophophora</taxon>
    </lineage>
</organism>
<reference evidence="3" key="2">
    <citation type="submission" date="2025-08" db="UniProtKB">
        <authorList>
            <consortium name="RefSeq"/>
        </authorList>
    </citation>
    <scope>IDENTIFICATION</scope>
    <source>
        <strain evidence="3">14028-0561.14</strain>
        <tissue evidence="3">Whole fly</tissue>
    </source>
</reference>
<dbReference type="PANTHER" id="PTHR33273">
    <property type="entry name" value="DOMAIN-CONTAINING PROTEIN, PUTATIVE-RELATED"/>
    <property type="match status" value="1"/>
</dbReference>
<dbReference type="SUPFAM" id="SSF56219">
    <property type="entry name" value="DNase I-like"/>
    <property type="match status" value="1"/>
</dbReference>
<name>A0ABM3C6Q3_DROKI</name>
<reference evidence="2" key="1">
    <citation type="submission" date="2025-05" db="UniProtKB">
        <authorList>
            <consortium name="RefSeq"/>
        </authorList>
    </citation>
    <scope>NUCLEOTIDE SEQUENCE [LARGE SCALE GENOMIC DNA]</scope>
    <source>
        <strain evidence="2">14028-0561.14</strain>
    </source>
</reference>
<proteinExistence type="predicted"/>
<evidence type="ECO:0000313" key="2">
    <source>
        <dbReference type="Proteomes" id="UP001652661"/>
    </source>
</evidence>
<keyword evidence="2" id="KW-1185">Reference proteome</keyword>
<evidence type="ECO:0000259" key="1">
    <source>
        <dbReference type="Pfam" id="PF14529"/>
    </source>
</evidence>
<dbReference type="Gene3D" id="3.60.10.10">
    <property type="entry name" value="Endonuclease/exonuclease/phosphatase"/>
    <property type="match status" value="1"/>
</dbReference>
<evidence type="ECO:0000313" key="3">
    <source>
        <dbReference type="RefSeq" id="XP_041632096.1"/>
    </source>
</evidence>
<dbReference type="PANTHER" id="PTHR33273:SF4">
    <property type="entry name" value="ENDONUCLEASE_EXONUCLEASE_PHOSPHATASE DOMAIN-CONTAINING PROTEIN"/>
    <property type="match status" value="1"/>
</dbReference>
<sequence>MLYLHSREQERCWTPPWDCALPQRDKKRKAMKILQANMHRSRTANYLLHQIVLENQIDVVIISEQYTKTAAIWIPDPTTAPHRSDKKGRCHVITQIRNWTIFSCYLTPSDDIQTFQTKLEDIEDNARHIGGNLIIAGDFNSRAQEWGMPSTDSRGRRVLNMAARTGMLTANVGATPTFNRVGNVGTIPDITLVTENCAHKIADWKVLDTYNGSDHCYIMFDISENEVTTLAPSRKGWNANRLDKEMLIREIDARLNRQRGGDIISNNMTTIRQACNAAMPKMGNRRRQGQEAYWWTQEIKALRETCIKNRRRLTRARRRGIFTEEESQFKKSKKDLNIAIRKSKTEKWKRLCNDVNSDPWGLGYKIVMKKLRTRNPTPDLEEEQMDQIVKTLFPAHTNSTARTTPPIAEHQIELFTEDELLKAT</sequence>
<dbReference type="RefSeq" id="XP_041632096.1">
    <property type="nucleotide sequence ID" value="XM_041776162.1"/>
</dbReference>
<feature type="domain" description="Endonuclease/exonuclease/phosphatase" evidence="1">
    <location>
        <begin position="100"/>
        <end position="219"/>
    </location>
</feature>
<gene>
    <name evidence="3" type="primary">LOC121502485</name>
</gene>
<accession>A0ABM3C6Q3</accession>
<dbReference type="GeneID" id="121502485"/>
<dbReference type="Proteomes" id="UP001652661">
    <property type="component" value="Chromosome 2L"/>
</dbReference>
<protein>
    <recommendedName>
        <fullName evidence="1">Endonuclease/exonuclease/phosphatase domain-containing protein</fullName>
    </recommendedName>
</protein>
<dbReference type="InterPro" id="IPR036691">
    <property type="entry name" value="Endo/exonu/phosph_ase_sf"/>
</dbReference>
<dbReference type="InterPro" id="IPR005135">
    <property type="entry name" value="Endo/exonuclease/phosphatase"/>
</dbReference>
<dbReference type="CDD" id="cd09077">
    <property type="entry name" value="R1-I-EN"/>
    <property type="match status" value="1"/>
</dbReference>
<dbReference type="Pfam" id="PF14529">
    <property type="entry name" value="Exo_endo_phos_2"/>
    <property type="match status" value="1"/>
</dbReference>